<dbReference type="EMBL" id="CM039426">
    <property type="protein sequence ID" value="KAI4357498.1"/>
    <property type="molecule type" value="Genomic_DNA"/>
</dbReference>
<sequence length="390" mass="44052">MTYSKVKQLWDDSQHLPNLKRIDLTASDLIEIPDLSTAPNIREINLCSCKSLSQVYSSRFLSKLRLLLLVFSSAVKTVNVGASKVGQRSWRLLAVNEYFKFNYPNFMKVKLEVFKSDSRSNTYKFRVNLVSVPSMTGISRSKSTDTNTNSGSAEHATIKSVLPNLERFRLLDNPSSLGSLSKLFYLELQFGLDYFTTFPELMEATESLCSPSMKRTEIEVVSLRDDLIGLDDSLSQHTFYNCRLSKIPSNNFRLSCLTQVSLYRSDIVTVPASIHCPSRLNSLLSQDYRRTQFTVELTFSLDSEIPGNASEITLNIDERLNTDCQICIAFLGNGLAKIFQCGDSIGTLYKSLFVKYHQFSELNFLKGSQGQDAICTLLLMLYDRDVVCYG</sequence>
<proteinExistence type="predicted"/>
<reference evidence="1 2" key="1">
    <citation type="journal article" date="2022" name="DNA Res.">
        <title>Chromosomal-level genome assembly of the orchid tree Bauhinia variegata (Leguminosae; Cercidoideae) supports the allotetraploid origin hypothesis of Bauhinia.</title>
        <authorList>
            <person name="Zhong Y."/>
            <person name="Chen Y."/>
            <person name="Zheng D."/>
            <person name="Pang J."/>
            <person name="Liu Y."/>
            <person name="Luo S."/>
            <person name="Meng S."/>
            <person name="Qian L."/>
            <person name="Wei D."/>
            <person name="Dai S."/>
            <person name="Zhou R."/>
        </authorList>
    </citation>
    <scope>NUCLEOTIDE SEQUENCE [LARGE SCALE GENOMIC DNA]</scope>
    <source>
        <strain evidence="1">BV-YZ2020</strain>
    </source>
</reference>
<name>A0ACB9Q9T5_BAUVA</name>
<protein>
    <submittedName>
        <fullName evidence="1">Uncharacterized protein</fullName>
    </submittedName>
</protein>
<gene>
    <name evidence="1" type="ORF">L6164_001442</name>
</gene>
<comment type="caution">
    <text evidence="1">The sequence shown here is derived from an EMBL/GenBank/DDBJ whole genome shotgun (WGS) entry which is preliminary data.</text>
</comment>
<keyword evidence="2" id="KW-1185">Reference proteome</keyword>
<evidence type="ECO:0000313" key="2">
    <source>
        <dbReference type="Proteomes" id="UP000828941"/>
    </source>
</evidence>
<dbReference type="Proteomes" id="UP000828941">
    <property type="component" value="Chromosome 1"/>
</dbReference>
<evidence type="ECO:0000313" key="1">
    <source>
        <dbReference type="EMBL" id="KAI4357498.1"/>
    </source>
</evidence>
<accession>A0ACB9Q9T5</accession>
<organism evidence="1 2">
    <name type="scientific">Bauhinia variegata</name>
    <name type="common">Purple orchid tree</name>
    <name type="synonym">Phanera variegata</name>
    <dbReference type="NCBI Taxonomy" id="167791"/>
    <lineage>
        <taxon>Eukaryota</taxon>
        <taxon>Viridiplantae</taxon>
        <taxon>Streptophyta</taxon>
        <taxon>Embryophyta</taxon>
        <taxon>Tracheophyta</taxon>
        <taxon>Spermatophyta</taxon>
        <taxon>Magnoliopsida</taxon>
        <taxon>eudicotyledons</taxon>
        <taxon>Gunneridae</taxon>
        <taxon>Pentapetalae</taxon>
        <taxon>rosids</taxon>
        <taxon>fabids</taxon>
        <taxon>Fabales</taxon>
        <taxon>Fabaceae</taxon>
        <taxon>Cercidoideae</taxon>
        <taxon>Cercideae</taxon>
        <taxon>Bauhiniinae</taxon>
        <taxon>Bauhinia</taxon>
    </lineage>
</organism>